<gene>
    <name evidence="3" type="ORF">H9854_05775</name>
</gene>
<feature type="coiled-coil region" evidence="1">
    <location>
        <begin position="111"/>
        <end position="141"/>
    </location>
</feature>
<keyword evidence="2" id="KW-0812">Transmembrane</keyword>
<dbReference type="Gene3D" id="1.20.58.920">
    <property type="match status" value="1"/>
</dbReference>
<reference evidence="3" key="1">
    <citation type="journal article" date="2021" name="PeerJ">
        <title>Extensive microbial diversity within the chicken gut microbiome revealed by metagenomics and culture.</title>
        <authorList>
            <person name="Gilroy R."/>
            <person name="Ravi A."/>
            <person name="Getino M."/>
            <person name="Pursley I."/>
            <person name="Horton D.L."/>
            <person name="Alikhan N.F."/>
            <person name="Baker D."/>
            <person name="Gharbi K."/>
            <person name="Hall N."/>
            <person name="Watson M."/>
            <person name="Adriaenssens E.M."/>
            <person name="Foster-Nyarko E."/>
            <person name="Jarju S."/>
            <person name="Secka A."/>
            <person name="Antonio M."/>
            <person name="Oren A."/>
            <person name="Chaudhuri R.R."/>
            <person name="La Ragione R."/>
            <person name="Hildebrand F."/>
            <person name="Pallen M.J."/>
        </authorList>
    </citation>
    <scope>NUCLEOTIDE SEQUENCE</scope>
    <source>
        <strain evidence="3">1193</strain>
    </source>
</reference>
<evidence type="ECO:0000256" key="1">
    <source>
        <dbReference type="SAM" id="Coils"/>
    </source>
</evidence>
<proteinExistence type="predicted"/>
<name>A0A9D1WMR5_9GAMM</name>
<evidence type="ECO:0000313" key="3">
    <source>
        <dbReference type="EMBL" id="HIX61722.1"/>
    </source>
</evidence>
<evidence type="ECO:0000313" key="4">
    <source>
        <dbReference type="Proteomes" id="UP000824248"/>
    </source>
</evidence>
<comment type="caution">
    <text evidence="3">The sequence shown here is derived from an EMBL/GenBank/DDBJ whole genome shotgun (WGS) entry which is preliminary data.</text>
</comment>
<protein>
    <submittedName>
        <fullName evidence="3">Uncharacterized protein</fullName>
    </submittedName>
</protein>
<keyword evidence="2" id="KW-1133">Transmembrane helix</keyword>
<feature type="transmembrane region" description="Helical" evidence="2">
    <location>
        <begin position="29"/>
        <end position="50"/>
    </location>
</feature>
<feature type="non-terminal residue" evidence="3">
    <location>
        <position position="168"/>
    </location>
</feature>
<dbReference type="EMBL" id="DXFC01000173">
    <property type="protein sequence ID" value="HIX61722.1"/>
    <property type="molecule type" value="Genomic_DNA"/>
</dbReference>
<accession>A0A9D1WMR5</accession>
<dbReference type="InterPro" id="IPR038188">
    <property type="entry name" value="TorS_sensor_sf"/>
</dbReference>
<keyword evidence="2" id="KW-0472">Membrane</keyword>
<dbReference type="AlphaFoldDB" id="A0A9D1WMR5"/>
<sequence>MGTKQTAAVPEQPVANASPWLTGLMSRTVVLSLVLMAVTLGAILLALNAFTQYRLTVSHLAEHKTQELMTANLLRQQTESLVSSSALLLLANNHFQRREAMFEVADRAEWIDRLISQLAALRATHEQFEEIRNDRNRLVEKLALLDVLVQQRIDLRQQIQRSDTPSQA</sequence>
<dbReference type="Proteomes" id="UP000824248">
    <property type="component" value="Unassembled WGS sequence"/>
</dbReference>
<keyword evidence="1" id="KW-0175">Coiled coil</keyword>
<organism evidence="3 4">
    <name type="scientific">Candidatus Halomonas stercoripullorum</name>
    <dbReference type="NCBI Taxonomy" id="2838617"/>
    <lineage>
        <taxon>Bacteria</taxon>
        <taxon>Pseudomonadati</taxon>
        <taxon>Pseudomonadota</taxon>
        <taxon>Gammaproteobacteria</taxon>
        <taxon>Oceanospirillales</taxon>
        <taxon>Halomonadaceae</taxon>
        <taxon>Halomonas</taxon>
    </lineage>
</organism>
<reference evidence="3" key="2">
    <citation type="submission" date="2021-04" db="EMBL/GenBank/DDBJ databases">
        <authorList>
            <person name="Gilroy R."/>
        </authorList>
    </citation>
    <scope>NUCLEOTIDE SEQUENCE</scope>
    <source>
        <strain evidence="3">1193</strain>
    </source>
</reference>
<evidence type="ECO:0000256" key="2">
    <source>
        <dbReference type="SAM" id="Phobius"/>
    </source>
</evidence>